<feature type="binding site" evidence="5">
    <location>
        <position position="306"/>
    </location>
    <ligand>
        <name>substrate</name>
    </ligand>
</feature>
<comment type="cofactor">
    <cofactor evidence="5">
        <name>Zn(2+)</name>
        <dbReference type="ChEBI" id="CHEBI:29105"/>
    </cofactor>
    <text evidence="5">Binds 1 zinc ion per subunit.</text>
</comment>
<accession>A0A1H6FE96</accession>
<evidence type="ECO:0000313" key="7">
    <source>
        <dbReference type="EMBL" id="SEH07731.1"/>
    </source>
</evidence>
<comment type="caution">
    <text evidence="5">Lacks conserved residue(s) required for the propagation of feature annotation.</text>
</comment>
<dbReference type="InterPro" id="IPR050287">
    <property type="entry name" value="MTA/SAH_deaminase"/>
</dbReference>
<feature type="domain" description="Amidohydrolase-related" evidence="6">
    <location>
        <begin position="61"/>
        <end position="408"/>
    </location>
</feature>
<dbReference type="InterPro" id="IPR023512">
    <property type="entry name" value="Deaminase_MtaD/DadD"/>
</dbReference>
<dbReference type="InterPro" id="IPR032466">
    <property type="entry name" value="Metal_Hydrolase"/>
</dbReference>
<feature type="binding site" evidence="5">
    <location>
        <position position="191"/>
    </location>
    <ligand>
        <name>substrate</name>
    </ligand>
</feature>
<keyword evidence="8" id="KW-1185">Reference proteome</keyword>
<comment type="catalytic activity">
    <reaction evidence="5">
        <text>S-adenosyl-L-homocysteine + H2O + H(+) = S-inosyl-L-homocysteine + NH4(+)</text>
        <dbReference type="Rhea" id="RHEA:20716"/>
        <dbReference type="ChEBI" id="CHEBI:15377"/>
        <dbReference type="ChEBI" id="CHEBI:15378"/>
        <dbReference type="ChEBI" id="CHEBI:28938"/>
        <dbReference type="ChEBI" id="CHEBI:57856"/>
        <dbReference type="ChEBI" id="CHEBI:57985"/>
        <dbReference type="EC" id="3.5.4.28"/>
    </reaction>
</comment>
<dbReference type="GO" id="GO:0090614">
    <property type="term" value="F:5'-methylthioadenosine deaminase activity"/>
    <property type="evidence" value="ECO:0007669"/>
    <property type="project" value="UniProtKB-UniRule"/>
</dbReference>
<reference evidence="7 8" key="1">
    <citation type="submission" date="2016-10" db="EMBL/GenBank/DDBJ databases">
        <authorList>
            <person name="de Groot N.N."/>
        </authorList>
    </citation>
    <scope>NUCLEOTIDE SEQUENCE [LARGE SCALE GENOMIC DNA]</scope>
    <source>
        <strain evidence="7">MBHS1</strain>
    </source>
</reference>
<dbReference type="SUPFAM" id="SSF51556">
    <property type="entry name" value="Metallo-dependent hydrolases"/>
    <property type="match status" value="1"/>
</dbReference>
<dbReference type="AlphaFoldDB" id="A0A1H6FE96"/>
<dbReference type="HAMAP" id="MF_01281">
    <property type="entry name" value="MTA_SAH_deamin"/>
    <property type="match status" value="1"/>
</dbReference>
<dbReference type="Pfam" id="PF01979">
    <property type="entry name" value="Amidohydro_1"/>
    <property type="match status" value="1"/>
</dbReference>
<dbReference type="EC" id="3.5.4.31" evidence="5"/>
<feature type="binding site" evidence="5">
    <location>
        <position position="218"/>
    </location>
    <ligand>
        <name>Zn(2+)</name>
        <dbReference type="ChEBI" id="CHEBI:29105"/>
    </ligand>
</feature>
<dbReference type="CDD" id="cd01298">
    <property type="entry name" value="ATZ_TRZ_like"/>
    <property type="match status" value="1"/>
</dbReference>
<evidence type="ECO:0000259" key="6">
    <source>
        <dbReference type="Pfam" id="PF01979"/>
    </source>
</evidence>
<dbReference type="Gene3D" id="3.20.20.140">
    <property type="entry name" value="Metal-dependent hydrolases"/>
    <property type="match status" value="1"/>
</dbReference>
<feature type="binding site" evidence="5">
    <location>
        <position position="221"/>
    </location>
    <ligand>
        <name>substrate</name>
    </ligand>
</feature>
<dbReference type="Proteomes" id="UP000236724">
    <property type="component" value="Unassembled WGS sequence"/>
</dbReference>
<dbReference type="InterPro" id="IPR011059">
    <property type="entry name" value="Metal-dep_hydrolase_composite"/>
</dbReference>
<organism evidence="7 8">
    <name type="scientific">Candidatus Venteria ishoeyi</name>
    <dbReference type="NCBI Taxonomy" id="1899563"/>
    <lineage>
        <taxon>Bacteria</taxon>
        <taxon>Pseudomonadati</taxon>
        <taxon>Pseudomonadota</taxon>
        <taxon>Gammaproteobacteria</taxon>
        <taxon>Thiotrichales</taxon>
        <taxon>Thiotrichaceae</taxon>
        <taxon>Venteria</taxon>
    </lineage>
</organism>
<dbReference type="PANTHER" id="PTHR43794:SF11">
    <property type="entry name" value="AMIDOHYDROLASE-RELATED DOMAIN-CONTAINING PROTEIN"/>
    <property type="match status" value="1"/>
</dbReference>
<protein>
    <recommendedName>
        <fullName evidence="5">5-methylthioadenosine/S-adenosylhomocysteine deaminase</fullName>
        <shortName evidence="5">MTA/SAH deaminase</shortName>
        <ecNumber evidence="5">3.5.4.28</ecNumber>
        <ecNumber evidence="5">3.5.4.31</ecNumber>
    </recommendedName>
</protein>
<evidence type="ECO:0000256" key="2">
    <source>
        <dbReference type="ARBA" id="ARBA00022723"/>
    </source>
</evidence>
<dbReference type="NCBIfam" id="NF006549">
    <property type="entry name" value="PRK09045.1"/>
    <property type="match status" value="1"/>
</dbReference>
<keyword evidence="2 5" id="KW-0479">Metal-binding</keyword>
<evidence type="ECO:0000256" key="1">
    <source>
        <dbReference type="ARBA" id="ARBA00006745"/>
    </source>
</evidence>
<sequence length="439" mass="48355">MRHIDSLIFAGWVIPGEPEDRILEKHALAIHEGKIVTILPIEEAVREFSARVTHRLPQHALIPGLINTHTHAAMTLLRGYGSDLPMMEWLHEHIWPAEQAWMSDSFVADGTRLAVAEMLTAGITCFNDMYFFPETTASVVEELGIRACIGLIVVDFPTIWAKNPGEYLGKAEGLYKHYRQHSLIRTALAPHAPYSVSDDPLKSIAALSESWDIPIHMHLHETADEVVQSQKQYQLRPIERLENLGLLSERFLAVHATQLNDNDIEYLQLHQCHVVHCPESNLKLASGFCPVPRLLENGINVALGTDGAASNDDLDILGEMRTAALLAKGISGNAAAVPAAKALHMATLGGAQALGIDDITGSLKPGKAADVVAIDMSALSTQPVYNVLSQIVYAASRHQVTDVWVAGQHLLKSRILSTMDMRELQTRILFWRQKIGDDS</sequence>
<evidence type="ECO:0000256" key="5">
    <source>
        <dbReference type="HAMAP-Rule" id="MF_01281"/>
    </source>
</evidence>
<gene>
    <name evidence="5 7" type="primary">mtaD</name>
    <name evidence="7" type="ORF">MBHS_03616</name>
</gene>
<comment type="catalytic activity">
    <reaction evidence="5">
        <text>S-methyl-5'-thioadenosine + H2O + H(+) = S-methyl-5'-thioinosine + NH4(+)</text>
        <dbReference type="Rhea" id="RHEA:25025"/>
        <dbReference type="ChEBI" id="CHEBI:15377"/>
        <dbReference type="ChEBI" id="CHEBI:15378"/>
        <dbReference type="ChEBI" id="CHEBI:17509"/>
        <dbReference type="ChEBI" id="CHEBI:28938"/>
        <dbReference type="ChEBI" id="CHEBI:48595"/>
        <dbReference type="EC" id="3.5.4.31"/>
    </reaction>
</comment>
<feature type="binding site" evidence="5">
    <location>
        <position position="98"/>
    </location>
    <ligand>
        <name>substrate</name>
    </ligand>
</feature>
<comment type="similarity">
    <text evidence="1">Belongs to the metallo-dependent hydrolases superfamily. ATZ/TRZ family.</text>
</comment>
<dbReference type="GO" id="GO:0050270">
    <property type="term" value="F:S-adenosylhomocysteine deaminase activity"/>
    <property type="evidence" value="ECO:0007669"/>
    <property type="project" value="UniProtKB-UniRule"/>
</dbReference>
<dbReference type="SUPFAM" id="SSF51338">
    <property type="entry name" value="Composite domain of metallo-dependent hydrolases"/>
    <property type="match status" value="1"/>
</dbReference>
<dbReference type="OrthoDB" id="9807210at2"/>
<name>A0A1H6FE96_9GAMM</name>
<comment type="similarity">
    <text evidence="5">Belongs to the metallo-dependent hydrolases superfamily. MTA/SAH deaminase family.</text>
</comment>
<evidence type="ECO:0000313" key="8">
    <source>
        <dbReference type="Proteomes" id="UP000236724"/>
    </source>
</evidence>
<proteinExistence type="inferred from homology"/>
<evidence type="ECO:0000256" key="4">
    <source>
        <dbReference type="ARBA" id="ARBA00022833"/>
    </source>
</evidence>
<comment type="function">
    <text evidence="5">Catalyzes the deamination of 5-methylthioadenosine and S-adenosyl-L-homocysteine into 5-methylthioinosine and S-inosyl-L-homocysteine, respectively. Is also able to deaminate adenosine.</text>
</comment>
<dbReference type="RefSeq" id="WP_103921356.1">
    <property type="nucleotide sequence ID" value="NZ_FMSV02000539.1"/>
</dbReference>
<dbReference type="Gene3D" id="2.30.40.10">
    <property type="entry name" value="Urease, subunit C, domain 1"/>
    <property type="match status" value="1"/>
</dbReference>
<evidence type="ECO:0000256" key="3">
    <source>
        <dbReference type="ARBA" id="ARBA00022801"/>
    </source>
</evidence>
<feature type="binding site" evidence="5">
    <location>
        <position position="69"/>
    </location>
    <ligand>
        <name>Zn(2+)</name>
        <dbReference type="ChEBI" id="CHEBI:29105"/>
    </ligand>
</feature>
<dbReference type="EC" id="3.5.4.28" evidence="5"/>
<feature type="binding site" evidence="5">
    <location>
        <position position="71"/>
    </location>
    <ligand>
        <name>Zn(2+)</name>
        <dbReference type="ChEBI" id="CHEBI:29105"/>
    </ligand>
</feature>
<dbReference type="FunFam" id="3.20.20.140:FF:000014">
    <property type="entry name" value="5-methylthioadenosine/S-adenosylhomocysteine deaminase"/>
    <property type="match status" value="1"/>
</dbReference>
<dbReference type="GO" id="GO:0046872">
    <property type="term" value="F:metal ion binding"/>
    <property type="evidence" value="ECO:0007669"/>
    <property type="project" value="UniProtKB-KW"/>
</dbReference>
<dbReference type="InterPro" id="IPR006680">
    <property type="entry name" value="Amidohydro-rel"/>
</dbReference>
<keyword evidence="3 5" id="KW-0378">Hydrolase</keyword>
<dbReference type="EMBL" id="FMSV02000539">
    <property type="protein sequence ID" value="SEH07731.1"/>
    <property type="molecule type" value="Genomic_DNA"/>
</dbReference>
<dbReference type="PANTHER" id="PTHR43794">
    <property type="entry name" value="AMINOHYDROLASE SSNA-RELATED"/>
    <property type="match status" value="1"/>
</dbReference>
<keyword evidence="4 5" id="KW-0862">Zinc</keyword>
<feature type="binding site" evidence="5">
    <location>
        <position position="306"/>
    </location>
    <ligand>
        <name>Zn(2+)</name>
        <dbReference type="ChEBI" id="CHEBI:29105"/>
    </ligand>
</feature>